<evidence type="ECO:0000313" key="3">
    <source>
        <dbReference type="Proteomes" id="UP000278475"/>
    </source>
</evidence>
<dbReference type="Proteomes" id="UP000278475">
    <property type="component" value="Unassembled WGS sequence"/>
</dbReference>
<protein>
    <submittedName>
        <fullName evidence="2">Uncharacterized protein</fullName>
    </submittedName>
</protein>
<organism evidence="2 3">
    <name type="scientific">Thermoproteota archaeon</name>
    <dbReference type="NCBI Taxonomy" id="2056631"/>
    <lineage>
        <taxon>Archaea</taxon>
        <taxon>Thermoproteota</taxon>
    </lineage>
</organism>
<reference evidence="2 3" key="1">
    <citation type="submission" date="2018-06" db="EMBL/GenBank/DDBJ databases">
        <title>Extensive metabolic versatility and redundancy in microbially diverse, dynamic hydrothermal sediments.</title>
        <authorList>
            <person name="Dombrowski N."/>
            <person name="Teske A."/>
            <person name="Baker B.J."/>
        </authorList>
    </citation>
    <scope>NUCLEOTIDE SEQUENCE [LARGE SCALE GENOMIC DNA]</scope>
    <source>
        <strain evidence="2">B66_G16</strain>
    </source>
</reference>
<feature type="region of interest" description="Disordered" evidence="1">
    <location>
        <begin position="1"/>
        <end position="20"/>
    </location>
</feature>
<evidence type="ECO:0000313" key="2">
    <source>
        <dbReference type="EMBL" id="RLE47139.1"/>
    </source>
</evidence>
<evidence type="ECO:0000256" key="1">
    <source>
        <dbReference type="SAM" id="MobiDB-lite"/>
    </source>
</evidence>
<name>A0A497EMK8_9CREN</name>
<proteinExistence type="predicted"/>
<sequence length="71" mass="7943">MVECEEPFDTSGTGKTKEEARQKAYQNAKNFCERTHAEDCPGAEEVGSGEYRDDGQGNITYITNYKCVIEV</sequence>
<comment type="caution">
    <text evidence="2">The sequence shown here is derived from an EMBL/GenBank/DDBJ whole genome shotgun (WGS) entry which is preliminary data.</text>
</comment>
<accession>A0A497EMK8</accession>
<dbReference type="EMBL" id="QMQV01000150">
    <property type="protein sequence ID" value="RLE47139.1"/>
    <property type="molecule type" value="Genomic_DNA"/>
</dbReference>
<dbReference type="AlphaFoldDB" id="A0A497EMK8"/>
<gene>
    <name evidence="2" type="ORF">DRJ31_09335</name>
</gene>